<reference evidence="3" key="1">
    <citation type="journal article" date="2019" name="Int. J. Syst. Evol. Microbiol.">
        <title>The Global Catalogue of Microorganisms (GCM) 10K type strain sequencing project: providing services to taxonomists for standard genome sequencing and annotation.</title>
        <authorList>
            <consortium name="The Broad Institute Genomics Platform"/>
            <consortium name="The Broad Institute Genome Sequencing Center for Infectious Disease"/>
            <person name="Wu L."/>
            <person name="Ma J."/>
        </authorList>
    </citation>
    <scope>NUCLEOTIDE SEQUENCE [LARGE SCALE GENOMIC DNA]</scope>
    <source>
        <strain evidence="3">TBRC 1276</strain>
    </source>
</reference>
<evidence type="ECO:0000313" key="3">
    <source>
        <dbReference type="Proteomes" id="UP001595851"/>
    </source>
</evidence>
<feature type="domain" description="AB hydrolase-1" evidence="1">
    <location>
        <begin position="4"/>
        <end position="233"/>
    </location>
</feature>
<comment type="caution">
    <text evidence="2">The sequence shown here is derived from an EMBL/GenBank/DDBJ whole genome shotgun (WGS) entry which is preliminary data.</text>
</comment>
<organism evidence="2 3">
    <name type="scientific">Nonomuraea purpurea</name>
    <dbReference type="NCBI Taxonomy" id="1849276"/>
    <lineage>
        <taxon>Bacteria</taxon>
        <taxon>Bacillati</taxon>
        <taxon>Actinomycetota</taxon>
        <taxon>Actinomycetes</taxon>
        <taxon>Streptosporangiales</taxon>
        <taxon>Streptosporangiaceae</taxon>
        <taxon>Nonomuraea</taxon>
    </lineage>
</organism>
<dbReference type="PANTHER" id="PTHR43798:SF33">
    <property type="entry name" value="HYDROLASE, PUTATIVE (AFU_ORTHOLOGUE AFUA_2G14860)-RELATED"/>
    <property type="match status" value="1"/>
</dbReference>
<dbReference type="InterPro" id="IPR029058">
    <property type="entry name" value="AB_hydrolase_fold"/>
</dbReference>
<proteinExistence type="predicted"/>
<dbReference type="Gene3D" id="3.40.50.1820">
    <property type="entry name" value="alpha/beta hydrolase"/>
    <property type="match status" value="1"/>
</dbReference>
<gene>
    <name evidence="2" type="ORF">ACFOY2_47565</name>
</gene>
<dbReference type="SUPFAM" id="SSF53474">
    <property type="entry name" value="alpha/beta-Hydrolases"/>
    <property type="match status" value="1"/>
</dbReference>
<name>A0ABV8GPZ8_9ACTN</name>
<protein>
    <submittedName>
        <fullName evidence="2">Alpha/beta fold hydrolase</fullName>
    </submittedName>
</protein>
<keyword evidence="3" id="KW-1185">Reference proteome</keyword>
<sequence>MSTVVLLHGVPETPAIWDPLRAALGRPDVRALRLPGFGGPRPSGFTSTKEEYVRWLAGELESIPGEVDLVGHDWGGGFVVRLVSTRPDLVRTWATDAAAIAHPDFVWHDLARLWQTPGAGEEFFERRHTTPIERQAEGLTAAGVPYEQAAAMVASMDAVMAESILALYRSAVDVAAEWSPAFADIPKPGLVLLPSQDTFLLPRLVPATAARAGAAVAELPGLGHWWMVQDPAAGAAKLEEFWQKAAK</sequence>
<dbReference type="Proteomes" id="UP001595851">
    <property type="component" value="Unassembled WGS sequence"/>
</dbReference>
<keyword evidence="2" id="KW-0378">Hydrolase</keyword>
<accession>A0ABV8GPZ8</accession>
<dbReference type="EMBL" id="JBHSBI010000039">
    <property type="protein sequence ID" value="MFC4014951.1"/>
    <property type="molecule type" value="Genomic_DNA"/>
</dbReference>
<evidence type="ECO:0000259" key="1">
    <source>
        <dbReference type="Pfam" id="PF12697"/>
    </source>
</evidence>
<evidence type="ECO:0000313" key="2">
    <source>
        <dbReference type="EMBL" id="MFC4014951.1"/>
    </source>
</evidence>
<dbReference type="InterPro" id="IPR000073">
    <property type="entry name" value="AB_hydrolase_1"/>
</dbReference>
<dbReference type="InterPro" id="IPR050266">
    <property type="entry name" value="AB_hydrolase_sf"/>
</dbReference>
<dbReference type="PANTHER" id="PTHR43798">
    <property type="entry name" value="MONOACYLGLYCEROL LIPASE"/>
    <property type="match status" value="1"/>
</dbReference>
<dbReference type="Pfam" id="PF12697">
    <property type="entry name" value="Abhydrolase_6"/>
    <property type="match status" value="1"/>
</dbReference>
<dbReference type="GO" id="GO:0016787">
    <property type="term" value="F:hydrolase activity"/>
    <property type="evidence" value="ECO:0007669"/>
    <property type="project" value="UniProtKB-KW"/>
</dbReference>
<dbReference type="RefSeq" id="WP_379534772.1">
    <property type="nucleotide sequence ID" value="NZ_JBHSBI010000039.1"/>
</dbReference>